<keyword evidence="4" id="KW-1185">Reference proteome</keyword>
<dbReference type="CDD" id="cd07814">
    <property type="entry name" value="SRPBCC_CalC_Aha1-like"/>
    <property type="match status" value="1"/>
</dbReference>
<dbReference type="Gene3D" id="3.30.530.20">
    <property type="match status" value="1"/>
</dbReference>
<accession>A0A9Y2I9Z9</accession>
<protein>
    <submittedName>
        <fullName evidence="3">SRPBCC domain-containing protein</fullName>
    </submittedName>
</protein>
<dbReference type="Proteomes" id="UP001236014">
    <property type="component" value="Chromosome"/>
</dbReference>
<dbReference type="InterPro" id="IPR023393">
    <property type="entry name" value="START-like_dom_sf"/>
</dbReference>
<dbReference type="AlphaFoldDB" id="A0A9Y2I9Z9"/>
<gene>
    <name evidence="3" type="ORF">QRX50_32925</name>
</gene>
<comment type="similarity">
    <text evidence="1">Belongs to the AHA1 family.</text>
</comment>
<evidence type="ECO:0000313" key="4">
    <source>
        <dbReference type="Proteomes" id="UP001236014"/>
    </source>
</evidence>
<proteinExistence type="inferred from homology"/>
<dbReference type="InterPro" id="IPR013538">
    <property type="entry name" value="ASHA1/2-like_C"/>
</dbReference>
<feature type="domain" description="Activator of Hsp90 ATPase homologue 1/2-like C-terminal" evidence="2">
    <location>
        <begin position="22"/>
        <end position="145"/>
    </location>
</feature>
<dbReference type="EMBL" id="CP127294">
    <property type="protein sequence ID" value="WIX76252.1"/>
    <property type="molecule type" value="Genomic_DNA"/>
</dbReference>
<dbReference type="RefSeq" id="WP_285967002.1">
    <property type="nucleotide sequence ID" value="NZ_CP127294.1"/>
</dbReference>
<dbReference type="Pfam" id="PF08327">
    <property type="entry name" value="AHSA1"/>
    <property type="match status" value="1"/>
</dbReference>
<organism evidence="3 4">
    <name type="scientific">Amycolatopsis carbonis</name>
    <dbReference type="NCBI Taxonomy" id="715471"/>
    <lineage>
        <taxon>Bacteria</taxon>
        <taxon>Bacillati</taxon>
        <taxon>Actinomycetota</taxon>
        <taxon>Actinomycetes</taxon>
        <taxon>Pseudonocardiales</taxon>
        <taxon>Pseudonocardiaceae</taxon>
        <taxon>Amycolatopsis</taxon>
    </lineage>
</organism>
<evidence type="ECO:0000259" key="2">
    <source>
        <dbReference type="Pfam" id="PF08327"/>
    </source>
</evidence>
<dbReference type="SUPFAM" id="SSF55961">
    <property type="entry name" value="Bet v1-like"/>
    <property type="match status" value="1"/>
</dbReference>
<reference evidence="3 4" key="1">
    <citation type="submission" date="2023-06" db="EMBL/GenBank/DDBJ databases">
        <authorList>
            <person name="Oyuntsetseg B."/>
            <person name="Kim S.B."/>
        </authorList>
    </citation>
    <scope>NUCLEOTIDE SEQUENCE [LARGE SCALE GENOMIC DNA]</scope>
    <source>
        <strain evidence="3 4">2-15</strain>
    </source>
</reference>
<dbReference type="KEGG" id="acab:QRX50_32925"/>
<sequence length="150" mass="16830">MTESGPDPEDPTAVHVDQFLPHPARKVWRALTEPELLERWLTMPNDIKPVVGHRFELLAQPVPAAGFAGGPVQCEVLVADPERELSIKWGPKWTVTWRLVPEGTGTRLFLSHEGFDPDDEFERVSRRIMGGGWRSHVPRALERVLSALPG</sequence>
<name>A0A9Y2I9Z9_9PSEU</name>
<evidence type="ECO:0000256" key="1">
    <source>
        <dbReference type="ARBA" id="ARBA00006817"/>
    </source>
</evidence>
<evidence type="ECO:0000313" key="3">
    <source>
        <dbReference type="EMBL" id="WIX76252.1"/>
    </source>
</evidence>